<proteinExistence type="predicted"/>
<gene>
    <name evidence="2" type="ORF">PtrM4_122160</name>
</gene>
<evidence type="ECO:0000256" key="1">
    <source>
        <dbReference type="SAM" id="MobiDB-lite"/>
    </source>
</evidence>
<feature type="region of interest" description="Disordered" evidence="1">
    <location>
        <begin position="1"/>
        <end position="37"/>
    </location>
</feature>
<dbReference type="GeneID" id="6343419"/>
<evidence type="ECO:0000313" key="3">
    <source>
        <dbReference type="Proteomes" id="UP000245464"/>
    </source>
</evidence>
<dbReference type="KEGG" id="ptrr:6343419"/>
<dbReference type="Proteomes" id="UP000245464">
    <property type="component" value="Chromosome 6"/>
</dbReference>
<dbReference type="RefSeq" id="XP_065961692.1">
    <property type="nucleotide sequence ID" value="XM_066108507.1"/>
</dbReference>
<sequence length="485" mass="54829">MDTPISEASTPSSLLVGDSSGSTDHETEPTNPPAAPITTLGRILKLRISAKGDIDEVWPDTVENVLPALKKNQTREITSMLLEPISITVNEEEERIRAHSNRLPSGFYRTYYETSQTACCFVNRDTHPKHREFPDLKITADNAFQSIGSFSLAHDLKRERIERQLIWNKKIKSSSYISAFDDIGKFLQVAGFHYDDSQRIVMRASVARIETNGLMAATVRAQMATTVKVTTVYPTTLLINDIHEATKIHNVTIPVWIRKNAFPQDRSAITSKQWESSGTDMWLSITEIRNSDMKLVLPKIRRWDTIAAKGHAYEWLACDFIPRSLITHVMPWDGFRLHLVPDARIVHSIDSPGPWVFDSKSRMWKYDPRLYRTACFLTTYGGNKRKLSDQELNNAIEPPKVKRRKTVRITKNNGIMVRTDVTPVAKRNNNPYHPDYTPDPTESAPAVSGCCSACGHRKTLFQLDEEIDGPLAYLDLAAPSTNRGH</sequence>
<protein>
    <submittedName>
        <fullName evidence="2">Uncharacterized protein</fullName>
    </submittedName>
</protein>
<dbReference type="EMBL" id="NQIK02000006">
    <property type="protein sequence ID" value="KAF7569801.1"/>
    <property type="molecule type" value="Genomic_DNA"/>
</dbReference>
<feature type="compositionally biased region" description="Polar residues" evidence="1">
    <location>
        <begin position="1"/>
        <end position="13"/>
    </location>
</feature>
<accession>A0A834RT18</accession>
<organism evidence="2 3">
    <name type="scientific">Pyrenophora tritici-repentis</name>
    <dbReference type="NCBI Taxonomy" id="45151"/>
    <lineage>
        <taxon>Eukaryota</taxon>
        <taxon>Fungi</taxon>
        <taxon>Dikarya</taxon>
        <taxon>Ascomycota</taxon>
        <taxon>Pezizomycotina</taxon>
        <taxon>Dothideomycetes</taxon>
        <taxon>Pleosporomycetidae</taxon>
        <taxon>Pleosporales</taxon>
        <taxon>Pleosporineae</taxon>
        <taxon>Pleosporaceae</taxon>
        <taxon>Pyrenophora</taxon>
    </lineage>
</organism>
<comment type="caution">
    <text evidence="2">The sequence shown here is derived from an EMBL/GenBank/DDBJ whole genome shotgun (WGS) entry which is preliminary data.</text>
</comment>
<evidence type="ECO:0000313" key="2">
    <source>
        <dbReference type="EMBL" id="KAF7569801.1"/>
    </source>
</evidence>
<dbReference type="AlphaFoldDB" id="A0A834RT18"/>
<reference evidence="2 3" key="1">
    <citation type="journal article" date="2018" name="BMC Genomics">
        <title>Comparative genomics of the wheat fungal pathogen Pyrenophora tritici-repentis reveals chromosomal variations and genome plasticity.</title>
        <authorList>
            <person name="Moolhuijzen P."/>
            <person name="See P.T."/>
            <person name="Hane J.K."/>
            <person name="Shi G."/>
            <person name="Liu Z."/>
            <person name="Oliver R.P."/>
            <person name="Moffat C.S."/>
        </authorList>
    </citation>
    <scope>NUCLEOTIDE SEQUENCE [LARGE SCALE GENOMIC DNA]</scope>
    <source>
        <strain evidence="2">M4</strain>
    </source>
</reference>
<name>A0A834RT18_9PLEO</name>